<reference evidence="1" key="2">
    <citation type="journal article" date="2022" name="Hortic Res">
        <title>The genome of Dioscorea zingiberensis sheds light on the biosynthesis, origin and evolution of the medicinally important diosgenin saponins.</title>
        <authorList>
            <person name="Li Y."/>
            <person name="Tan C."/>
            <person name="Li Z."/>
            <person name="Guo J."/>
            <person name="Li S."/>
            <person name="Chen X."/>
            <person name="Wang C."/>
            <person name="Dai X."/>
            <person name="Yang H."/>
            <person name="Song W."/>
            <person name="Hou L."/>
            <person name="Xu J."/>
            <person name="Tong Z."/>
            <person name="Xu A."/>
            <person name="Yuan X."/>
            <person name="Wang W."/>
            <person name="Yang Q."/>
            <person name="Chen L."/>
            <person name="Sun Z."/>
            <person name="Wang K."/>
            <person name="Pan B."/>
            <person name="Chen J."/>
            <person name="Bao Y."/>
            <person name="Liu F."/>
            <person name="Qi X."/>
            <person name="Gang D.R."/>
            <person name="Wen J."/>
            <person name="Li J."/>
        </authorList>
    </citation>
    <scope>NUCLEOTIDE SEQUENCE</scope>
    <source>
        <strain evidence="1">Dzin_1.0</strain>
    </source>
</reference>
<protein>
    <submittedName>
        <fullName evidence="1">Uncharacterized protein</fullName>
    </submittedName>
</protein>
<accession>A0A9D5CNP4</accession>
<reference evidence="1" key="1">
    <citation type="submission" date="2021-03" db="EMBL/GenBank/DDBJ databases">
        <authorList>
            <person name="Li Z."/>
            <person name="Yang C."/>
        </authorList>
    </citation>
    <scope>NUCLEOTIDE SEQUENCE</scope>
    <source>
        <strain evidence="1">Dzin_1.0</strain>
        <tissue evidence="1">Leaf</tissue>
    </source>
</reference>
<evidence type="ECO:0000313" key="2">
    <source>
        <dbReference type="Proteomes" id="UP001085076"/>
    </source>
</evidence>
<sequence>MQVCGCSDIKGEALVAVIAASRKQAVCLQMHRVVVADDDVDVVVADDDVDVVVADDDVGSRPAVCRCIVNAVVADGDVGSRPAVCRFLSFWFLRSLPSFFQTSALFIPSACPYHVPR</sequence>
<dbReference type="EMBL" id="JAGGNH010000004">
    <property type="protein sequence ID" value="KAJ0975713.1"/>
    <property type="molecule type" value="Genomic_DNA"/>
</dbReference>
<proteinExistence type="predicted"/>
<keyword evidence="2" id="KW-1185">Reference proteome</keyword>
<gene>
    <name evidence="1" type="ORF">J5N97_017678</name>
</gene>
<comment type="caution">
    <text evidence="1">The sequence shown here is derived from an EMBL/GenBank/DDBJ whole genome shotgun (WGS) entry which is preliminary data.</text>
</comment>
<dbReference type="AlphaFoldDB" id="A0A9D5CNP4"/>
<dbReference type="Proteomes" id="UP001085076">
    <property type="component" value="Miscellaneous, Linkage group lg04"/>
</dbReference>
<name>A0A9D5CNP4_9LILI</name>
<evidence type="ECO:0000313" key="1">
    <source>
        <dbReference type="EMBL" id="KAJ0975713.1"/>
    </source>
</evidence>
<organism evidence="1 2">
    <name type="scientific">Dioscorea zingiberensis</name>
    <dbReference type="NCBI Taxonomy" id="325984"/>
    <lineage>
        <taxon>Eukaryota</taxon>
        <taxon>Viridiplantae</taxon>
        <taxon>Streptophyta</taxon>
        <taxon>Embryophyta</taxon>
        <taxon>Tracheophyta</taxon>
        <taxon>Spermatophyta</taxon>
        <taxon>Magnoliopsida</taxon>
        <taxon>Liliopsida</taxon>
        <taxon>Dioscoreales</taxon>
        <taxon>Dioscoreaceae</taxon>
        <taxon>Dioscorea</taxon>
    </lineage>
</organism>